<accession>A0A1C4WS85</accession>
<keyword evidence="2" id="KW-0812">Transmembrane</keyword>
<evidence type="ECO:0000256" key="2">
    <source>
        <dbReference type="SAM" id="Phobius"/>
    </source>
</evidence>
<keyword evidence="2" id="KW-1133">Transmembrane helix</keyword>
<sequence>MTGVGSAPTQRAAPEETPSDPVAAAWTEYLAAARQLDGVRRGAATAAGAQARSVQDAREELTAVRARLAAQQSRLRERGVPAMALVPSPPEVTAAARSMAAGPAAALTALRAAGECADAADGVLDARGWATVAGLWRGSRPEGWPARLRNLLVYGPVALVTPVLQIVLVLTGSGARTALAAVLVGLLLPAVAFTVGMAGVGRLFRPGPAGRTDRTPRFGLLVCGVPAALSTAGTLVVVLAG</sequence>
<evidence type="ECO:0000256" key="1">
    <source>
        <dbReference type="SAM" id="MobiDB-lite"/>
    </source>
</evidence>
<evidence type="ECO:0000313" key="4">
    <source>
        <dbReference type="Proteomes" id="UP000198253"/>
    </source>
</evidence>
<proteinExistence type="predicted"/>
<organism evidence="3 4">
    <name type="scientific">Micromonospora echinospora</name>
    <name type="common">Micromonospora purpurea</name>
    <dbReference type="NCBI Taxonomy" id="1877"/>
    <lineage>
        <taxon>Bacteria</taxon>
        <taxon>Bacillati</taxon>
        <taxon>Actinomycetota</taxon>
        <taxon>Actinomycetes</taxon>
        <taxon>Micromonosporales</taxon>
        <taxon>Micromonosporaceae</taxon>
        <taxon>Micromonospora</taxon>
    </lineage>
</organism>
<gene>
    <name evidence="3" type="ORF">GA0070618_2451</name>
</gene>
<feature type="transmembrane region" description="Helical" evidence="2">
    <location>
        <begin position="218"/>
        <end position="240"/>
    </location>
</feature>
<dbReference type="InParanoid" id="A0A1C4WS85"/>
<feature type="transmembrane region" description="Helical" evidence="2">
    <location>
        <begin position="178"/>
        <end position="198"/>
    </location>
</feature>
<keyword evidence="4" id="KW-1185">Reference proteome</keyword>
<dbReference type="RefSeq" id="WP_088981740.1">
    <property type="nucleotide sequence ID" value="NZ_LT607413.1"/>
</dbReference>
<name>A0A1C4WS85_MICEC</name>
<feature type="transmembrane region" description="Helical" evidence="2">
    <location>
        <begin position="151"/>
        <end position="172"/>
    </location>
</feature>
<protein>
    <submittedName>
        <fullName evidence="3">Uncharacterized protein</fullName>
    </submittedName>
</protein>
<evidence type="ECO:0000313" key="3">
    <source>
        <dbReference type="EMBL" id="SCE99018.1"/>
    </source>
</evidence>
<reference evidence="4" key="1">
    <citation type="submission" date="2016-06" db="EMBL/GenBank/DDBJ databases">
        <authorList>
            <person name="Varghese N."/>
            <person name="Submissions Spin"/>
        </authorList>
    </citation>
    <scope>NUCLEOTIDE SEQUENCE [LARGE SCALE GENOMIC DNA]</scope>
    <source>
        <strain evidence="4">DSM 43816</strain>
    </source>
</reference>
<dbReference type="OrthoDB" id="3395205at2"/>
<dbReference type="Proteomes" id="UP000198253">
    <property type="component" value="Chromosome I"/>
</dbReference>
<feature type="region of interest" description="Disordered" evidence="1">
    <location>
        <begin position="1"/>
        <end position="21"/>
    </location>
</feature>
<dbReference type="EMBL" id="LT607413">
    <property type="protein sequence ID" value="SCE99018.1"/>
    <property type="molecule type" value="Genomic_DNA"/>
</dbReference>
<keyword evidence="2" id="KW-0472">Membrane</keyword>
<dbReference type="AlphaFoldDB" id="A0A1C4WS85"/>